<evidence type="ECO:0000256" key="1">
    <source>
        <dbReference type="ARBA" id="ARBA00006284"/>
    </source>
</evidence>
<dbReference type="PANTHER" id="PTHR21599">
    <property type="entry name" value="GLYCERATE KINASE"/>
    <property type="match status" value="1"/>
</dbReference>
<comment type="caution">
    <text evidence="6">The sequence shown here is derived from an EMBL/GenBank/DDBJ whole genome shotgun (WGS) entry which is preliminary data.</text>
</comment>
<dbReference type="InterPro" id="IPR018193">
    <property type="entry name" value="Glyc_kinase_flavodox-like_fold"/>
</dbReference>
<dbReference type="Proteomes" id="UP000285013">
    <property type="component" value="Unassembled WGS sequence"/>
</dbReference>
<gene>
    <name evidence="6" type="ORF">DWZ32_11980</name>
    <name evidence="5" type="ORF">DWZ95_13995</name>
</gene>
<organism evidence="6 8">
    <name type="scientific">Bacteroides intestinalis</name>
    <dbReference type="NCBI Taxonomy" id="329854"/>
    <lineage>
        <taxon>Bacteria</taxon>
        <taxon>Pseudomonadati</taxon>
        <taxon>Bacteroidota</taxon>
        <taxon>Bacteroidia</taxon>
        <taxon>Bacteroidales</taxon>
        <taxon>Bacteroidaceae</taxon>
        <taxon>Bacteroides</taxon>
    </lineage>
</organism>
<reference evidence="7 8" key="1">
    <citation type="submission" date="2018-08" db="EMBL/GenBank/DDBJ databases">
        <title>A genome reference for cultivated species of the human gut microbiota.</title>
        <authorList>
            <person name="Zou Y."/>
            <person name="Xue W."/>
            <person name="Luo G."/>
        </authorList>
    </citation>
    <scope>NUCLEOTIDE SEQUENCE [LARGE SCALE GENOMIC DNA]</scope>
    <source>
        <strain evidence="6 8">AF31-23</strain>
        <strain evidence="5 7">AF36-16BH</strain>
    </source>
</reference>
<sequence>MKKVVIAIDSFKGCLSSAEAGKAAAEGIRSVFPECEILSLPIADGGEGMLDVLIAATNGREVQISAHNPLMEWHDTYYGISEDGKTAFIEMASISGLPLVPPEKRNPMLTTSYGTGELIRDALERGCRNFIIGIGGSATNDAGLGMLQALGFRFLDKEGKILETGNGKILMEVVSIDTSFVHPDLRTSHFTVACDVQNPFYGLEGAAYIFAPQKGADRKMVEALDAGMKNFAEVIFHTTGKDISNHSGTGAAGGMGGSLLAFLNAKLKPGIQLMLETLDFSNKIKGADLIITGEGKADKQTLMGKVPSGILDKARKQKIPVILIAGSVENADDLHRAGFRGVYSINPPSITLEQAMQPEVARANISETVVEICRSF</sequence>
<evidence type="ECO:0000256" key="3">
    <source>
        <dbReference type="ARBA" id="ARBA00022777"/>
    </source>
</evidence>
<evidence type="ECO:0000256" key="2">
    <source>
        <dbReference type="ARBA" id="ARBA00022679"/>
    </source>
</evidence>
<evidence type="ECO:0000313" key="7">
    <source>
        <dbReference type="Proteomes" id="UP000285013"/>
    </source>
</evidence>
<proteinExistence type="inferred from homology"/>
<dbReference type="Gene3D" id="3.40.50.10350">
    <property type="entry name" value="Glycerate kinase, domain 1"/>
    <property type="match status" value="1"/>
</dbReference>
<dbReference type="InterPro" id="IPR004381">
    <property type="entry name" value="Glycerate_kinase"/>
</dbReference>
<dbReference type="GO" id="GO:0031388">
    <property type="term" value="P:organic acid phosphorylation"/>
    <property type="evidence" value="ECO:0007669"/>
    <property type="project" value="UniProtKB-UniRule"/>
</dbReference>
<evidence type="ECO:0000313" key="8">
    <source>
        <dbReference type="Proteomes" id="UP000286003"/>
    </source>
</evidence>
<comment type="similarity">
    <text evidence="1 4">Belongs to the glycerate kinase type-1 family.</text>
</comment>
<dbReference type="EMBL" id="QRQM01000012">
    <property type="protein sequence ID" value="RHN06524.1"/>
    <property type="molecule type" value="Genomic_DNA"/>
</dbReference>
<dbReference type="GeneID" id="26159907"/>
<evidence type="ECO:0000313" key="6">
    <source>
        <dbReference type="EMBL" id="RHN06524.1"/>
    </source>
</evidence>
<dbReference type="PIRSF" id="PIRSF006078">
    <property type="entry name" value="GlxK"/>
    <property type="match status" value="1"/>
</dbReference>
<protein>
    <submittedName>
        <fullName evidence="6">Glycerate kinase</fullName>
        <ecNumber evidence="6">2.7.1.-</ecNumber>
    </submittedName>
</protein>
<dbReference type="InterPro" id="IPR036129">
    <property type="entry name" value="Glycerate_kinase_sf"/>
</dbReference>
<evidence type="ECO:0000313" key="5">
    <source>
        <dbReference type="EMBL" id="RHL91542.1"/>
    </source>
</evidence>
<dbReference type="Pfam" id="PF02595">
    <property type="entry name" value="Gly_kinase"/>
    <property type="match status" value="1"/>
</dbReference>
<evidence type="ECO:0000256" key="4">
    <source>
        <dbReference type="PIRNR" id="PIRNR006078"/>
    </source>
</evidence>
<dbReference type="SUPFAM" id="SSF110738">
    <property type="entry name" value="Glycerate kinase I"/>
    <property type="match status" value="1"/>
</dbReference>
<dbReference type="InterPro" id="IPR018197">
    <property type="entry name" value="Glycerate_kinase_RE-like"/>
</dbReference>
<dbReference type="GO" id="GO:0008887">
    <property type="term" value="F:glycerate kinase activity"/>
    <property type="evidence" value="ECO:0007669"/>
    <property type="project" value="UniProtKB-UniRule"/>
</dbReference>
<name>A0A3E4KRH4_9BACE</name>
<dbReference type="Proteomes" id="UP000286003">
    <property type="component" value="Unassembled WGS sequence"/>
</dbReference>
<keyword evidence="3 4" id="KW-0418">Kinase</keyword>
<keyword evidence="2 4" id="KW-0808">Transferase</keyword>
<dbReference type="EC" id="2.7.1.-" evidence="6"/>
<dbReference type="Gene3D" id="3.90.1510.10">
    <property type="entry name" value="Glycerate kinase, domain 2"/>
    <property type="match status" value="1"/>
</dbReference>
<dbReference type="PANTHER" id="PTHR21599:SF0">
    <property type="entry name" value="GLYCERATE KINASE"/>
    <property type="match status" value="1"/>
</dbReference>
<dbReference type="NCBIfam" id="TIGR00045">
    <property type="entry name" value="glycerate kinase"/>
    <property type="match status" value="1"/>
</dbReference>
<dbReference type="AlphaFoldDB" id="A0A3E4KRH4"/>
<accession>A0A3E4KRH4</accession>
<dbReference type="EMBL" id="QRPE01000017">
    <property type="protein sequence ID" value="RHL91542.1"/>
    <property type="molecule type" value="Genomic_DNA"/>
</dbReference>
<dbReference type="RefSeq" id="WP_007663344.1">
    <property type="nucleotide sequence ID" value="NZ_DAWCKB010000213.1"/>
</dbReference>